<gene>
    <name evidence="4" type="ORF">ECE50_005970</name>
</gene>
<name>A0A433WM47_9BACT</name>
<organism evidence="4 5">
    <name type="scientific">Chitinophaga solisilvae</name>
    <dbReference type="NCBI Taxonomy" id="1233460"/>
    <lineage>
        <taxon>Bacteria</taxon>
        <taxon>Pseudomonadati</taxon>
        <taxon>Bacteroidota</taxon>
        <taxon>Chitinophagia</taxon>
        <taxon>Chitinophagales</taxon>
        <taxon>Chitinophagaceae</taxon>
        <taxon>Chitinophaga</taxon>
    </lineage>
</organism>
<keyword evidence="3 4" id="KW-0067">ATP-binding</keyword>
<dbReference type="InterPro" id="IPR003959">
    <property type="entry name" value="ATPase_AAA_core"/>
</dbReference>
<dbReference type="GO" id="GO:0016887">
    <property type="term" value="F:ATP hydrolysis activity"/>
    <property type="evidence" value="ECO:0007669"/>
    <property type="project" value="InterPro"/>
</dbReference>
<dbReference type="InterPro" id="IPR050221">
    <property type="entry name" value="26S_Proteasome_ATPase"/>
</dbReference>
<keyword evidence="5" id="KW-1185">Reference proteome</keyword>
<dbReference type="GO" id="GO:0005524">
    <property type="term" value="F:ATP binding"/>
    <property type="evidence" value="ECO:0007669"/>
    <property type="project" value="UniProtKB-KW"/>
</dbReference>
<dbReference type="AlphaFoldDB" id="A0A433WM47"/>
<accession>A0A433WM47</accession>
<reference evidence="4" key="1">
    <citation type="submission" date="2020-05" db="EMBL/GenBank/DDBJ databases">
        <title>Chitinophaga laudate sp. nov., isolated from a tropical peat swamp.</title>
        <authorList>
            <person name="Goh C.B.S."/>
            <person name="Lee M.S."/>
            <person name="Parimannan S."/>
            <person name="Pasbakhsh P."/>
            <person name="Yule C.M."/>
            <person name="Rajandas H."/>
            <person name="Loke S."/>
            <person name="Croft L."/>
            <person name="Tan J.B.L."/>
        </authorList>
    </citation>
    <scope>NUCLEOTIDE SEQUENCE</scope>
    <source>
        <strain evidence="4">Mgbs1</strain>
    </source>
</reference>
<dbReference type="OrthoDB" id="7438987at2"/>
<comment type="similarity">
    <text evidence="1">Belongs to the AAA ATPase family.</text>
</comment>
<dbReference type="PANTHER" id="PTHR23073">
    <property type="entry name" value="26S PROTEASOME REGULATORY SUBUNIT"/>
    <property type="match status" value="1"/>
</dbReference>
<dbReference type="Proteomes" id="UP000281028">
    <property type="component" value="Unassembled WGS sequence"/>
</dbReference>
<proteinExistence type="inferred from homology"/>
<protein>
    <submittedName>
        <fullName evidence="4">ATP-binding protein</fullName>
    </submittedName>
</protein>
<dbReference type="CDD" id="cd19481">
    <property type="entry name" value="RecA-like_protease"/>
    <property type="match status" value="1"/>
</dbReference>
<comment type="caution">
    <text evidence="4">The sequence shown here is derived from an EMBL/GenBank/DDBJ whole genome shotgun (WGS) entry which is preliminary data.</text>
</comment>
<dbReference type="InterPro" id="IPR027417">
    <property type="entry name" value="P-loop_NTPase"/>
</dbReference>
<evidence type="ECO:0000256" key="1">
    <source>
        <dbReference type="ARBA" id="ARBA00006914"/>
    </source>
</evidence>
<dbReference type="Pfam" id="PF00004">
    <property type="entry name" value="AAA"/>
    <property type="match status" value="1"/>
</dbReference>
<dbReference type="Gene3D" id="3.40.50.300">
    <property type="entry name" value="P-loop containing nucleotide triphosphate hydrolases"/>
    <property type="match status" value="1"/>
</dbReference>
<evidence type="ECO:0000256" key="2">
    <source>
        <dbReference type="ARBA" id="ARBA00022741"/>
    </source>
</evidence>
<dbReference type="InterPro" id="IPR003593">
    <property type="entry name" value="AAA+_ATPase"/>
</dbReference>
<sequence length="449" mass="51298">MHQQQQQKGTYSYNWDYYFHTLASLITRRIQACFSDDSRMIALLPPLDRGSGPMADFVAENKLTLQDHYMLLIALAPHLRPGFFDEVIQAALPQPGDFPQIGGVRGRQFRGFLPTAETALFLLAGDNWKERHELFQDTFGPDHFFSQKNILQLETPPDGEPLISGKLLLSQSMVTWFTTGREYLPMYTSQFPARELKTALTWKDVILNPQTLHQLQDLRAWHHHSKKLFEDMGLGKKVGPGYRALFYGPPGTGKTISTAILGKEFGKTVFRIDLSSLVSKYIGETEKNLARVFEEAGYRNWILFFDEADALFGKRTQVKDAHDRYANQEVSYLMQRIETFDGMVILASNLKGNMDDAFVRRFQSIIYFPYPTPDEQVQIWRKAFPARLQPAPDIDLQQIAQRHKLSGANIMNIVQYCCLAAMAAKEKKISGELLLQGIQRELSKEGKTF</sequence>
<dbReference type="EMBL" id="RIAR02000001">
    <property type="protein sequence ID" value="NSL86365.1"/>
    <property type="molecule type" value="Genomic_DNA"/>
</dbReference>
<keyword evidence="2" id="KW-0547">Nucleotide-binding</keyword>
<evidence type="ECO:0000256" key="3">
    <source>
        <dbReference type="ARBA" id="ARBA00022840"/>
    </source>
</evidence>
<dbReference type="SUPFAM" id="SSF52540">
    <property type="entry name" value="P-loop containing nucleoside triphosphate hydrolases"/>
    <property type="match status" value="1"/>
</dbReference>
<evidence type="ECO:0000313" key="5">
    <source>
        <dbReference type="Proteomes" id="UP000281028"/>
    </source>
</evidence>
<evidence type="ECO:0000313" key="4">
    <source>
        <dbReference type="EMBL" id="NSL86365.1"/>
    </source>
</evidence>
<dbReference type="SMART" id="SM00382">
    <property type="entry name" value="AAA"/>
    <property type="match status" value="1"/>
</dbReference>